<sequence length="1197" mass="129867">MAICTSIFLSGEWNHVALAWNVTTGSAWTYINGELVDSVAVLGKQSGETPGLTEGRITEAVQPGGYVLFGQEQDSLVGGFDELQSLDGVIDEFRVWNRALSQAQIAAHLYLQLDPYLYPGLDLYFSFNSLTENNLGKLVVPELTGSGQDGFYGHTMNAENEMCYATNRGCVSPTAPRFVASHAPLSGGPLIFYIEPGQSLILRLPASSSSRQALQISLMTAPNSGALYRAPMLEDAIALTAGEVIGWVMDDAKDVELVYVVPEEIEASWSTTFRYEARDEDQSSAAADVALYNEQVIAPADKSYHLTEDTPDYFLLGSLAEDGHPATAVITSLPAAGTLYHAHFGSDSESYYEIDLADRSRPILGAPEALGGLRGIVVYVPRRDQNGAADEPVISFTYRWRTHSGQETSDATVFVYLEAVNDPPTPKSVNVTTSTAREVLIQLESSDVDPAGPEAYLNTTFYSIRQWPQLGSLWQADGSRIDPEQLDQQVISQWVSAIPEYHNETGFPSFSSQYSNCDGCEVQSTCEEDCLDDSWHITQVIGPNDAWPEYADSKNGWDKSRENVGYEYGIFEFPSSLYVSAVIVYEVFNAGSITRISVASEWAGAATDWFPLWEGLPEPITMAYLHSPPLCPCLATPVKYVRLELNTSAVPGWNNIDALEMQGTRQFPKGRVSDLGGSVFYHPPSGFHSTTSSSLADAFEFTSTDCLDESPETARVGLILQAPEYGTSTLFTAGAVEVATHVSEETVISLQPQVEEVLTVVCTKVHTETNREKISEYCASHSHLEAQEVTLMAAPSNGTDAADSALTGFEIFHYSGERMLFGTGRAENVTDSPDYHIRVNSTMRDKQHLVLHMWIAMEGSMLAGATTVRVQLTINTECNPGITDSEECADSAKECSSTMVYEAPMMRCVPACMSNQVYAANGGCALCPAGSVPNENNTACQLCPPGTAAAFSGLTSCSPCQGNDEFSDQYGSITCTQCPSNSFRTDGHVGMSEDECVCIEGFYKDAGTLACEPCPTGAICYGHYHPPYTDAGYWIESKDMFAAASPAFKKCPAYKSSCNSVAECYVGADGEPLPGTDCEVCQEGYKGRLCSSCEEGYYRYGGTKCLPCEKAALYPVSMVLLPLLFTFLFFSFMRTISSSLASFSVCVNNLKVLAILLSLEVGCPWAQGSLPARICPSPAVCMRHGLSHTGMLKRKLS</sequence>
<evidence type="ECO:0000256" key="3">
    <source>
        <dbReference type="ARBA" id="ARBA00022837"/>
    </source>
</evidence>
<keyword evidence="3" id="KW-0106">Calcium</keyword>
<organism evidence="8 9">
    <name type="scientific">Cymbomonas tetramitiformis</name>
    <dbReference type="NCBI Taxonomy" id="36881"/>
    <lineage>
        <taxon>Eukaryota</taxon>
        <taxon>Viridiplantae</taxon>
        <taxon>Chlorophyta</taxon>
        <taxon>Pyramimonadophyceae</taxon>
        <taxon>Pyramimonadales</taxon>
        <taxon>Pyramimonadaceae</taxon>
        <taxon>Cymbomonas</taxon>
    </lineage>
</organism>
<dbReference type="Gene3D" id="2.60.120.200">
    <property type="match status" value="1"/>
</dbReference>
<dbReference type="GO" id="GO:0046872">
    <property type="term" value="F:metal ion binding"/>
    <property type="evidence" value="ECO:0007669"/>
    <property type="project" value="UniProtKB-KW"/>
</dbReference>
<dbReference type="Proteomes" id="UP001190700">
    <property type="component" value="Unassembled WGS sequence"/>
</dbReference>
<dbReference type="PROSITE" id="PS51828">
    <property type="entry name" value="PTX_2"/>
    <property type="match status" value="1"/>
</dbReference>
<keyword evidence="6" id="KW-0812">Transmembrane</keyword>
<keyword evidence="5" id="KW-0325">Glycoprotein</keyword>
<accession>A0AAE0LEV3</accession>
<dbReference type="PANTHER" id="PTHR19277:SF122">
    <property type="entry name" value="PENTRAXIN-4"/>
    <property type="match status" value="1"/>
</dbReference>
<dbReference type="InterPro" id="IPR001759">
    <property type="entry name" value="PTX_dom"/>
</dbReference>
<dbReference type="InterPro" id="IPR013320">
    <property type="entry name" value="ConA-like_dom_sf"/>
</dbReference>
<dbReference type="SUPFAM" id="SSF49899">
    <property type="entry name" value="Concanavalin A-like lectins/glucanases"/>
    <property type="match status" value="1"/>
</dbReference>
<evidence type="ECO:0000313" key="9">
    <source>
        <dbReference type="Proteomes" id="UP001190700"/>
    </source>
</evidence>
<keyword evidence="4" id="KW-1015">Disulfide bond</keyword>
<comment type="cofactor">
    <cofactor evidence="1">
        <name>Ca(2+)</name>
        <dbReference type="ChEBI" id="CHEBI:29108"/>
    </cofactor>
</comment>
<dbReference type="EMBL" id="LGRX02003458">
    <property type="protein sequence ID" value="KAK3282215.1"/>
    <property type="molecule type" value="Genomic_DNA"/>
</dbReference>
<evidence type="ECO:0000256" key="2">
    <source>
        <dbReference type="ARBA" id="ARBA00022723"/>
    </source>
</evidence>
<dbReference type="SUPFAM" id="SSF57184">
    <property type="entry name" value="Growth factor receptor domain"/>
    <property type="match status" value="1"/>
</dbReference>
<dbReference type="InterPro" id="IPR009030">
    <property type="entry name" value="Growth_fac_rcpt_cys_sf"/>
</dbReference>
<keyword evidence="2" id="KW-0479">Metal-binding</keyword>
<evidence type="ECO:0000256" key="6">
    <source>
        <dbReference type="SAM" id="Phobius"/>
    </source>
</evidence>
<dbReference type="PROSITE" id="PS01248">
    <property type="entry name" value="EGF_LAM_1"/>
    <property type="match status" value="1"/>
</dbReference>
<dbReference type="PANTHER" id="PTHR19277">
    <property type="entry name" value="PENTRAXIN"/>
    <property type="match status" value="1"/>
</dbReference>
<protein>
    <recommendedName>
        <fullName evidence="7">Pentraxin (PTX) domain-containing protein</fullName>
    </recommendedName>
</protein>
<keyword evidence="9" id="KW-1185">Reference proteome</keyword>
<evidence type="ECO:0000256" key="1">
    <source>
        <dbReference type="ARBA" id="ARBA00001913"/>
    </source>
</evidence>
<dbReference type="AlphaFoldDB" id="A0AAE0LEV3"/>
<feature type="transmembrane region" description="Helical" evidence="6">
    <location>
        <begin position="1112"/>
        <end position="1132"/>
    </location>
</feature>
<evidence type="ECO:0000259" key="7">
    <source>
        <dbReference type="PROSITE" id="PS51828"/>
    </source>
</evidence>
<name>A0AAE0LEV3_9CHLO</name>
<reference evidence="8 9" key="1">
    <citation type="journal article" date="2015" name="Genome Biol. Evol.">
        <title>Comparative Genomics of a Bacterivorous Green Alga Reveals Evolutionary Causalities and Consequences of Phago-Mixotrophic Mode of Nutrition.</title>
        <authorList>
            <person name="Burns J.A."/>
            <person name="Paasch A."/>
            <person name="Narechania A."/>
            <person name="Kim E."/>
        </authorList>
    </citation>
    <scope>NUCLEOTIDE SEQUENCE [LARGE SCALE GENOMIC DNA]</scope>
    <source>
        <strain evidence="8 9">PLY_AMNH</strain>
    </source>
</reference>
<evidence type="ECO:0000256" key="4">
    <source>
        <dbReference type="ARBA" id="ARBA00023157"/>
    </source>
</evidence>
<dbReference type="InterPro" id="IPR051360">
    <property type="entry name" value="Neuronal_Pentraxin_Related"/>
</dbReference>
<evidence type="ECO:0000256" key="5">
    <source>
        <dbReference type="ARBA" id="ARBA00023180"/>
    </source>
</evidence>
<keyword evidence="6" id="KW-0472">Membrane</keyword>
<gene>
    <name evidence="8" type="ORF">CYMTET_10036</name>
</gene>
<dbReference type="InterPro" id="IPR002049">
    <property type="entry name" value="LE_dom"/>
</dbReference>
<proteinExistence type="predicted"/>
<keyword evidence="6" id="KW-1133">Transmembrane helix</keyword>
<feature type="domain" description="Pentraxin (PTX)" evidence="7">
    <location>
        <begin position="1"/>
        <end position="145"/>
    </location>
</feature>
<comment type="caution">
    <text evidence="8">The sequence shown here is derived from an EMBL/GenBank/DDBJ whole genome shotgun (WGS) entry which is preliminary data.</text>
</comment>
<evidence type="ECO:0000313" key="8">
    <source>
        <dbReference type="EMBL" id="KAK3282215.1"/>
    </source>
</evidence>
<dbReference type="Pfam" id="PF00354">
    <property type="entry name" value="Pentaxin"/>
    <property type="match status" value="1"/>
</dbReference>